<dbReference type="PATRIC" id="fig|36861.3.peg.272"/>
<name>A0A119CWY0_THIDE</name>
<dbReference type="AlphaFoldDB" id="A0A119CWY0"/>
<feature type="chain" id="PRO_5007161831" evidence="2">
    <location>
        <begin position="28"/>
        <end position="198"/>
    </location>
</feature>
<dbReference type="InterPro" id="IPR004564">
    <property type="entry name" value="OM_lipoprot_carrier_LolA-like"/>
</dbReference>
<dbReference type="RefSeq" id="WP_059752205.1">
    <property type="nucleotide sequence ID" value="NZ_LDUG01000016.1"/>
</dbReference>
<gene>
    <name evidence="3" type="ORF">ABW22_04105</name>
</gene>
<protein>
    <submittedName>
        <fullName evidence="3">Acyltransferase</fullName>
    </submittedName>
</protein>
<dbReference type="CDD" id="cd16325">
    <property type="entry name" value="LolA"/>
    <property type="match status" value="1"/>
</dbReference>
<proteinExistence type="predicted"/>
<feature type="signal peptide" evidence="2">
    <location>
        <begin position="1"/>
        <end position="27"/>
    </location>
</feature>
<dbReference type="Proteomes" id="UP000064243">
    <property type="component" value="Unassembled WGS sequence"/>
</dbReference>
<organism evidence="3 4">
    <name type="scientific">Thiobacillus denitrificans</name>
    <dbReference type="NCBI Taxonomy" id="36861"/>
    <lineage>
        <taxon>Bacteria</taxon>
        <taxon>Pseudomonadati</taxon>
        <taxon>Pseudomonadota</taxon>
        <taxon>Betaproteobacteria</taxon>
        <taxon>Nitrosomonadales</taxon>
        <taxon>Thiobacillaceae</taxon>
        <taxon>Thiobacillus</taxon>
    </lineage>
</organism>
<dbReference type="SUPFAM" id="SSF89392">
    <property type="entry name" value="Prokaryotic lipoproteins and lipoprotein localization factors"/>
    <property type="match status" value="1"/>
</dbReference>
<reference evidence="3 4" key="1">
    <citation type="journal article" date="2015" name="Appl. Environ. Microbiol.">
        <title>Aerobic and Anaerobic Thiosulfate Oxidation by a Cold-Adapted, Subglacial Chemoautotroph.</title>
        <authorList>
            <person name="Harrold Z.R."/>
            <person name="Skidmore M.L."/>
            <person name="Hamilton T.L."/>
            <person name="Desch L."/>
            <person name="Amada K."/>
            <person name="van Gelder W."/>
            <person name="Glover K."/>
            <person name="Roden E.E."/>
            <person name="Boyd E.S."/>
        </authorList>
    </citation>
    <scope>NUCLEOTIDE SEQUENCE [LARGE SCALE GENOMIC DNA]</scope>
    <source>
        <strain evidence="3 4">RG</strain>
    </source>
</reference>
<keyword evidence="1 2" id="KW-0732">Signal</keyword>
<evidence type="ECO:0000313" key="4">
    <source>
        <dbReference type="Proteomes" id="UP000064243"/>
    </source>
</evidence>
<sequence>MSKLVRQRSRWGWFAGLALLCGQSAHAAPLSISQLMDSLAKQPQGAATFTEKKHISILDQPLESSGELLFIAPARLEKRTLKPRPETMVLDGGTLTLERGKRKHVLQLKDYPEVAAMIESIRATLAGDRQALERVYHLALEGGFERWTLVLTPIDPKVGAVIARIRMEGVKDGVRSVEILQADGDSSLMTIEKRAPPQ</sequence>
<dbReference type="GO" id="GO:0016746">
    <property type="term" value="F:acyltransferase activity"/>
    <property type="evidence" value="ECO:0007669"/>
    <property type="project" value="UniProtKB-KW"/>
</dbReference>
<dbReference type="Pfam" id="PF19574">
    <property type="entry name" value="LolA_3"/>
    <property type="match status" value="1"/>
</dbReference>
<evidence type="ECO:0000256" key="2">
    <source>
        <dbReference type="SAM" id="SignalP"/>
    </source>
</evidence>
<keyword evidence="3" id="KW-0012">Acyltransferase</keyword>
<keyword evidence="3" id="KW-0808">Transferase</keyword>
<accession>A0A119CWY0</accession>
<comment type="caution">
    <text evidence="3">The sequence shown here is derived from an EMBL/GenBank/DDBJ whole genome shotgun (WGS) entry which is preliminary data.</text>
</comment>
<evidence type="ECO:0000313" key="3">
    <source>
        <dbReference type="EMBL" id="KVW97294.1"/>
    </source>
</evidence>
<dbReference type="InterPro" id="IPR029046">
    <property type="entry name" value="LolA/LolB/LppX"/>
</dbReference>
<evidence type="ECO:0000256" key="1">
    <source>
        <dbReference type="ARBA" id="ARBA00022729"/>
    </source>
</evidence>
<dbReference type="OrthoDB" id="5297911at2"/>
<dbReference type="EMBL" id="LDUG01000016">
    <property type="protein sequence ID" value="KVW97294.1"/>
    <property type="molecule type" value="Genomic_DNA"/>
</dbReference>
<keyword evidence="4" id="KW-1185">Reference proteome</keyword>
<dbReference type="Gene3D" id="2.50.20.10">
    <property type="entry name" value="Lipoprotein localisation LolA/LolB/LppX"/>
    <property type="match status" value="1"/>
</dbReference>